<dbReference type="Gene3D" id="3.30.70.360">
    <property type="match status" value="1"/>
</dbReference>
<dbReference type="Pfam" id="PF01546">
    <property type="entry name" value="Peptidase_M20"/>
    <property type="match status" value="1"/>
</dbReference>
<evidence type="ECO:0000256" key="2">
    <source>
        <dbReference type="ARBA" id="ARBA00022801"/>
    </source>
</evidence>
<dbReference type="InterPro" id="IPR050072">
    <property type="entry name" value="Peptidase_M20A"/>
</dbReference>
<accession>A0A3D9FD39</accession>
<dbReference type="InterPro" id="IPR017150">
    <property type="entry name" value="Pept_M20_glutamate_carboxypep"/>
</dbReference>
<keyword evidence="1" id="KW-0479">Metal-binding</keyword>
<dbReference type="GO" id="GO:0004180">
    <property type="term" value="F:carboxypeptidase activity"/>
    <property type="evidence" value="ECO:0007669"/>
    <property type="project" value="UniProtKB-KW"/>
</dbReference>
<feature type="domain" description="Peptidase M20 dimerisation" evidence="4">
    <location>
        <begin position="223"/>
        <end position="316"/>
    </location>
</feature>
<dbReference type="SUPFAM" id="SSF55031">
    <property type="entry name" value="Bacterial exopeptidase dimerisation domain"/>
    <property type="match status" value="1"/>
</dbReference>
<dbReference type="InterPro" id="IPR002933">
    <property type="entry name" value="Peptidase_M20"/>
</dbReference>
<keyword evidence="5" id="KW-0121">Carboxypeptidase</keyword>
<dbReference type="PIRSF" id="PIRSF037238">
    <property type="entry name" value="Carboxypeptidase_G2"/>
    <property type="match status" value="1"/>
</dbReference>
<dbReference type="PANTHER" id="PTHR43808:SF9">
    <property type="entry name" value="BLL0789 PROTEIN"/>
    <property type="match status" value="1"/>
</dbReference>
<dbReference type="AlphaFoldDB" id="A0A3D9FD39"/>
<evidence type="ECO:0000313" key="6">
    <source>
        <dbReference type="Proteomes" id="UP000256310"/>
    </source>
</evidence>
<dbReference type="EMBL" id="QRDP01000004">
    <property type="protein sequence ID" value="RED15740.1"/>
    <property type="molecule type" value="Genomic_DNA"/>
</dbReference>
<gene>
    <name evidence="5" type="ORF">DFR46_0743</name>
</gene>
<evidence type="ECO:0000256" key="1">
    <source>
        <dbReference type="ARBA" id="ARBA00022723"/>
    </source>
</evidence>
<dbReference type="InterPro" id="IPR036264">
    <property type="entry name" value="Bact_exopeptidase_dim_dom"/>
</dbReference>
<reference evidence="5 6" key="1">
    <citation type="submission" date="2018-07" db="EMBL/GenBank/DDBJ databases">
        <title>Genomic Encyclopedia of Type Strains, Phase IV (KMG-IV): sequencing the most valuable type-strain genomes for metagenomic binning, comparative biology and taxonomic classification.</title>
        <authorList>
            <person name="Goeker M."/>
        </authorList>
    </citation>
    <scope>NUCLEOTIDE SEQUENCE [LARGE SCALE GENOMIC DNA]</scope>
    <source>
        <strain evidence="5 6">DSM 26725</strain>
    </source>
</reference>
<dbReference type="InterPro" id="IPR011650">
    <property type="entry name" value="Peptidase_M20_dimer"/>
</dbReference>
<dbReference type="PANTHER" id="PTHR43808">
    <property type="entry name" value="ACETYLORNITHINE DEACETYLASE"/>
    <property type="match status" value="1"/>
</dbReference>
<dbReference type="NCBIfam" id="NF005602">
    <property type="entry name" value="PRK07338.1"/>
    <property type="match status" value="1"/>
</dbReference>
<proteinExistence type="predicted"/>
<keyword evidence="5" id="KW-0645">Protease</keyword>
<dbReference type="Gene3D" id="3.40.630.10">
    <property type="entry name" value="Zn peptidases"/>
    <property type="match status" value="1"/>
</dbReference>
<feature type="active site" description="Proton acceptor" evidence="3">
    <location>
        <position position="186"/>
    </location>
</feature>
<dbReference type="Pfam" id="PF07687">
    <property type="entry name" value="M20_dimer"/>
    <property type="match status" value="1"/>
</dbReference>
<sequence>MPRDNWGCKAVTQGATAAKAFTMTQMTDDERAVLDLAAAGPILEQTERWALINSGSANLAGLEQVAGELADAFSALPGTLTLEDPVAGEIVESDGAITERRTGQNLHLVVRPDAPTQVLLTGHMDTVFSETHPFQALTWLDDNTLNGPGVTDMKGCIALMLSALKALETSALAPRIGYEVVINSDEEIGSPGSAALLARAAKGKLAALTYEPALPDGTLAGARGGSGNWSIIVTGKSAHAGRNPEEGRSALLAAAELALRLEAAIGPGLKVNPAKIEGGGANNVVPDHALLRLNMRPETLEDQQRAETLLAEAVADIETRREVNIHVHGGFGRPPKPIDAEAEKLFGLVRECGADLGLDIAWKSTGGVCDGNNIAACGVPVVDTMGVRGGAIHSPDEFLLVDSLAERAQLSALVLLRLAGRGRI</sequence>
<dbReference type="GO" id="GO:0046872">
    <property type="term" value="F:metal ion binding"/>
    <property type="evidence" value="ECO:0007669"/>
    <property type="project" value="UniProtKB-KW"/>
</dbReference>
<feature type="active site" evidence="3">
    <location>
        <position position="125"/>
    </location>
</feature>
<evidence type="ECO:0000259" key="4">
    <source>
        <dbReference type="Pfam" id="PF07687"/>
    </source>
</evidence>
<keyword evidence="2" id="KW-0378">Hydrolase</keyword>
<dbReference type="SUPFAM" id="SSF53187">
    <property type="entry name" value="Zn-dependent exopeptidases"/>
    <property type="match status" value="1"/>
</dbReference>
<keyword evidence="6" id="KW-1185">Reference proteome</keyword>
<organism evidence="5 6">
    <name type="scientific">Parasphingopyxis lamellibrachiae</name>
    <dbReference type="NCBI Taxonomy" id="680125"/>
    <lineage>
        <taxon>Bacteria</taxon>
        <taxon>Pseudomonadati</taxon>
        <taxon>Pseudomonadota</taxon>
        <taxon>Alphaproteobacteria</taxon>
        <taxon>Sphingomonadales</taxon>
        <taxon>Sphingomonadaceae</taxon>
        <taxon>Parasphingopyxis</taxon>
    </lineage>
</organism>
<comment type="caution">
    <text evidence="5">The sequence shown here is derived from an EMBL/GenBank/DDBJ whole genome shotgun (WGS) entry which is preliminary data.</text>
</comment>
<dbReference type="Proteomes" id="UP000256310">
    <property type="component" value="Unassembled WGS sequence"/>
</dbReference>
<protein>
    <submittedName>
        <fullName evidence="5">Glutamate carboxypeptidase</fullName>
    </submittedName>
</protein>
<name>A0A3D9FD39_9SPHN</name>
<evidence type="ECO:0000313" key="5">
    <source>
        <dbReference type="EMBL" id="RED15740.1"/>
    </source>
</evidence>
<evidence type="ECO:0000256" key="3">
    <source>
        <dbReference type="PIRSR" id="PIRSR037238-1"/>
    </source>
</evidence>